<keyword evidence="2" id="KW-1185">Reference proteome</keyword>
<reference evidence="1 2" key="1">
    <citation type="submission" date="2013-02" db="EMBL/GenBank/DDBJ databases">
        <title>The Genome Sequence of Enterococcus phoeniculicola BAA-412.</title>
        <authorList>
            <consortium name="The Broad Institute Genome Sequencing Platform"/>
            <consortium name="The Broad Institute Genome Sequencing Center for Infectious Disease"/>
            <person name="Earl A.M."/>
            <person name="Gilmore M.S."/>
            <person name="Lebreton F."/>
            <person name="Walker B."/>
            <person name="Young S.K."/>
            <person name="Zeng Q."/>
            <person name="Gargeya S."/>
            <person name="Fitzgerald M."/>
            <person name="Haas B."/>
            <person name="Abouelleil A."/>
            <person name="Alvarado L."/>
            <person name="Arachchi H.M."/>
            <person name="Berlin A.M."/>
            <person name="Chapman S.B."/>
            <person name="Dewar J."/>
            <person name="Goldberg J."/>
            <person name="Griggs A."/>
            <person name="Gujja S."/>
            <person name="Hansen M."/>
            <person name="Howarth C."/>
            <person name="Imamovic A."/>
            <person name="Larimer J."/>
            <person name="McCowan C."/>
            <person name="Murphy C."/>
            <person name="Neiman D."/>
            <person name="Pearson M."/>
            <person name="Priest M."/>
            <person name="Roberts A."/>
            <person name="Saif S."/>
            <person name="Shea T."/>
            <person name="Sisk P."/>
            <person name="Sykes S."/>
            <person name="Wortman J."/>
            <person name="Nusbaum C."/>
            <person name="Birren B."/>
        </authorList>
    </citation>
    <scope>NUCLEOTIDE SEQUENCE [LARGE SCALE GENOMIC DNA]</scope>
    <source>
        <strain evidence="1 2">ATCC BAA-412</strain>
    </source>
</reference>
<accession>R3W319</accession>
<dbReference type="AlphaFoldDB" id="R3W319"/>
<protein>
    <recommendedName>
        <fullName evidence="3">DUF4649 domain-containing protein</fullName>
    </recommendedName>
</protein>
<organism evidence="1 2">
    <name type="scientific">Enterococcus phoeniculicola ATCC BAA-412</name>
    <dbReference type="NCBI Taxonomy" id="1158610"/>
    <lineage>
        <taxon>Bacteria</taxon>
        <taxon>Bacillati</taxon>
        <taxon>Bacillota</taxon>
        <taxon>Bacilli</taxon>
        <taxon>Lactobacillales</taxon>
        <taxon>Enterococcaceae</taxon>
        <taxon>Enterococcus</taxon>
    </lineage>
</organism>
<name>R3W319_9ENTE</name>
<dbReference type="EMBL" id="AJAT01000017">
    <property type="protein sequence ID" value="EOL42062.1"/>
    <property type="molecule type" value="Genomic_DNA"/>
</dbReference>
<sequence>MLEIHYSIGDSNEQVKTYEKASDFVAAQYKEVPDLQDNYRVIKALIDGKEVQLEESSIGGLFTYLNTK</sequence>
<dbReference type="eggNOG" id="ENOG502ZGBR">
    <property type="taxonomic scope" value="Bacteria"/>
</dbReference>
<dbReference type="OrthoDB" id="2308381at2"/>
<dbReference type="RefSeq" id="WP_010769054.1">
    <property type="nucleotide sequence ID" value="NZ_ASWE01000001.1"/>
</dbReference>
<dbReference type="Proteomes" id="UP000013785">
    <property type="component" value="Unassembled WGS sequence"/>
</dbReference>
<evidence type="ECO:0000313" key="2">
    <source>
        <dbReference type="Proteomes" id="UP000013785"/>
    </source>
</evidence>
<dbReference type="Gene3D" id="3.30.1490.390">
    <property type="match status" value="1"/>
</dbReference>
<gene>
    <name evidence="1" type="ORF">UC3_02410</name>
</gene>
<proteinExistence type="predicted"/>
<dbReference type="HOGENOM" id="CLU_204481_0_0_9"/>
<dbReference type="STRING" id="154621.RV11_GL003445"/>
<evidence type="ECO:0008006" key="3">
    <source>
        <dbReference type="Google" id="ProtNLM"/>
    </source>
</evidence>
<comment type="caution">
    <text evidence="1">The sequence shown here is derived from an EMBL/GenBank/DDBJ whole genome shotgun (WGS) entry which is preliminary data.</text>
</comment>
<dbReference type="PATRIC" id="fig|1158610.3.peg.2386"/>
<evidence type="ECO:0000313" key="1">
    <source>
        <dbReference type="EMBL" id="EOL42062.1"/>
    </source>
</evidence>